<sequence>MTSNVRSSLSGVAVLFAGILGTFVLISPPQSGSMFSATARQLEAWNRTLPTGIAVGCVLAVIAYAAMQRAASVRPAWIVAVVATAVLIAARLMVPGVSNLDQLTLLYYTKCVAGGVLLGAAVAAGWSRALPRLLLTGAVMSTFVVAHTAHTAWSPSTSMLGEPFWWVLVPALALAAVCVVIDTEEPARTDGTVVREVIAAVVTLTLAHRLLGEWIDGQSGSRFRLWVVVGLCLVLVVALTEYWARRLDSQFLLAATAVAAAAPFVTTVLAGGHLRLTPWVPVTVGVAAVAVGVSVGRWRPAPLAGLATLALIPLITAIDPTSTDSQAWFLAQLAVLGVGIGLALGATLPDTGALAALGLVVPLLSLVFTTVVGTTTTFETFTAYAPLTSRDTEPLRLYAESDSFLTALVDQSAPHITFDRGAAVALLLVVVFCALAIRGLRARPVPRTD</sequence>
<evidence type="ECO:0000313" key="3">
    <source>
        <dbReference type="Proteomes" id="UP000283479"/>
    </source>
</evidence>
<dbReference type="OrthoDB" id="4447430at2"/>
<feature type="transmembrane region" description="Helical" evidence="1">
    <location>
        <begin position="106"/>
        <end position="126"/>
    </location>
</feature>
<feature type="transmembrane region" description="Helical" evidence="1">
    <location>
        <begin position="223"/>
        <end position="244"/>
    </location>
</feature>
<feature type="transmembrane region" description="Helical" evidence="1">
    <location>
        <begin position="49"/>
        <end position="67"/>
    </location>
</feature>
<feature type="transmembrane region" description="Helical" evidence="1">
    <location>
        <begin position="276"/>
        <end position="296"/>
    </location>
</feature>
<keyword evidence="1" id="KW-0812">Transmembrane</keyword>
<name>A0A3S3A3G3_9NOCA</name>
<reference evidence="2 3" key="1">
    <citation type="submission" date="2018-11" db="EMBL/GenBank/DDBJ databases">
        <title>Rhodococcus spongicola sp. nov. and Rhodococcus xishaensis sp. nov. from marine sponges.</title>
        <authorList>
            <person name="Li L."/>
            <person name="Lin H.W."/>
        </authorList>
    </citation>
    <scope>NUCLEOTIDE SEQUENCE [LARGE SCALE GENOMIC DNA]</scope>
    <source>
        <strain evidence="2 3">LHW51113</strain>
    </source>
</reference>
<feature type="transmembrane region" description="Helical" evidence="1">
    <location>
        <begin position="164"/>
        <end position="181"/>
    </location>
</feature>
<organism evidence="2 3">
    <name type="scientific">Rhodococcus xishaensis</name>
    <dbReference type="NCBI Taxonomy" id="2487364"/>
    <lineage>
        <taxon>Bacteria</taxon>
        <taxon>Bacillati</taxon>
        <taxon>Actinomycetota</taxon>
        <taxon>Actinomycetes</taxon>
        <taxon>Mycobacteriales</taxon>
        <taxon>Nocardiaceae</taxon>
        <taxon>Rhodococcus</taxon>
    </lineage>
</organism>
<feature type="transmembrane region" description="Helical" evidence="1">
    <location>
        <begin position="12"/>
        <end position="29"/>
    </location>
</feature>
<feature type="transmembrane region" description="Helical" evidence="1">
    <location>
        <begin position="422"/>
        <end position="440"/>
    </location>
</feature>
<proteinExistence type="predicted"/>
<feature type="transmembrane region" description="Helical" evidence="1">
    <location>
        <begin position="133"/>
        <end position="152"/>
    </location>
</feature>
<evidence type="ECO:0008006" key="4">
    <source>
        <dbReference type="Google" id="ProtNLM"/>
    </source>
</evidence>
<accession>A0A3S3A3G3</accession>
<keyword evidence="1" id="KW-1133">Transmembrane helix</keyword>
<evidence type="ECO:0000256" key="1">
    <source>
        <dbReference type="SAM" id="Phobius"/>
    </source>
</evidence>
<dbReference type="EMBL" id="RKLO01000005">
    <property type="protein sequence ID" value="RVW01234.1"/>
    <property type="molecule type" value="Genomic_DNA"/>
</dbReference>
<evidence type="ECO:0000313" key="2">
    <source>
        <dbReference type="EMBL" id="RVW01234.1"/>
    </source>
</evidence>
<feature type="transmembrane region" description="Helical" evidence="1">
    <location>
        <begin position="76"/>
        <end position="94"/>
    </location>
</feature>
<feature type="transmembrane region" description="Helical" evidence="1">
    <location>
        <begin position="193"/>
        <end position="211"/>
    </location>
</feature>
<dbReference type="Proteomes" id="UP000283479">
    <property type="component" value="Unassembled WGS sequence"/>
</dbReference>
<dbReference type="AlphaFoldDB" id="A0A3S3A3G3"/>
<feature type="transmembrane region" description="Helical" evidence="1">
    <location>
        <begin position="303"/>
        <end position="321"/>
    </location>
</feature>
<dbReference type="RefSeq" id="WP_127955125.1">
    <property type="nucleotide sequence ID" value="NZ_RKLO01000005.1"/>
</dbReference>
<gene>
    <name evidence="2" type="ORF">EGT50_13405</name>
</gene>
<feature type="transmembrane region" description="Helical" evidence="1">
    <location>
        <begin position="327"/>
        <end position="346"/>
    </location>
</feature>
<protein>
    <recommendedName>
        <fullName evidence="4">MFS transporter</fullName>
    </recommendedName>
</protein>
<keyword evidence="1" id="KW-0472">Membrane</keyword>
<feature type="transmembrane region" description="Helical" evidence="1">
    <location>
        <begin position="353"/>
        <end position="372"/>
    </location>
</feature>
<feature type="transmembrane region" description="Helical" evidence="1">
    <location>
        <begin position="251"/>
        <end position="270"/>
    </location>
</feature>
<keyword evidence="3" id="KW-1185">Reference proteome</keyword>
<comment type="caution">
    <text evidence="2">The sequence shown here is derived from an EMBL/GenBank/DDBJ whole genome shotgun (WGS) entry which is preliminary data.</text>
</comment>